<dbReference type="PROSITE" id="PS51387">
    <property type="entry name" value="FAD_PCMH"/>
    <property type="match status" value="1"/>
</dbReference>
<dbReference type="SUPFAM" id="SSF56176">
    <property type="entry name" value="FAD-binding/transporter-associated domain-like"/>
    <property type="match status" value="1"/>
</dbReference>
<evidence type="ECO:0000256" key="5">
    <source>
        <dbReference type="ARBA" id="ARBA00023002"/>
    </source>
</evidence>
<keyword evidence="5" id="KW-0560">Oxidoreductase</keyword>
<dbReference type="EMBL" id="JAGMUV010000003">
    <property type="protein sequence ID" value="KAH7165424.1"/>
    <property type="molecule type" value="Genomic_DNA"/>
</dbReference>
<dbReference type="Gene3D" id="3.30.465.10">
    <property type="match status" value="1"/>
</dbReference>
<dbReference type="Gene3D" id="3.30.43.10">
    <property type="entry name" value="Uridine Diphospho-n-acetylenolpyruvylglucosamine Reductase, domain 2"/>
    <property type="match status" value="1"/>
</dbReference>
<evidence type="ECO:0000256" key="4">
    <source>
        <dbReference type="ARBA" id="ARBA00022827"/>
    </source>
</evidence>
<dbReference type="Proteomes" id="UP000738349">
    <property type="component" value="Unassembled WGS sequence"/>
</dbReference>
<dbReference type="InterPro" id="IPR016166">
    <property type="entry name" value="FAD-bd_PCMH"/>
</dbReference>
<dbReference type="InterPro" id="IPR050416">
    <property type="entry name" value="FAD-linked_Oxidoreductase"/>
</dbReference>
<keyword evidence="6" id="KW-0732">Signal</keyword>
<evidence type="ECO:0000256" key="1">
    <source>
        <dbReference type="ARBA" id="ARBA00001974"/>
    </source>
</evidence>
<accession>A0A9P9FK81</accession>
<dbReference type="InterPro" id="IPR016167">
    <property type="entry name" value="FAD-bd_PCMH_sub1"/>
</dbReference>
<sequence length="489" mass="52705">MVVYLVLGALWTPSLASVCTKRNALTSCLANANVRFSIQNSTEWAQVTKPYNLRLAFSPAAVAIPSSVEEIRAAVSCGIQNAVLVSAKGGGHSYGSTGFGGEDGHLVIVLDRMFGVTLGENGMARVQPGARLGHVAVELFNQGRRAIAHGSCPGVGVSGHVLHGGYGMASRTHGLTLDWLTGAKVVLANGSLVYCSATENADLFWGLRGAGSSFGVVAELEFDTFEAPDRVTPFSIDLDWGEDEAVEGFAALQEIAMGAPKELNMQMYMAPAGQTIQGVFYGDRIGLDAALRPLLDDIGAQISKASTMGWIEGLEYFADDQALDQTFPYDHSTFYKTSLMTHSLTRSQIKSLMSALFSNIDNASDRHSWYVLIDLHGGANSVVAGPAADSTAYAHRDKLLLYQFSDRGVDGVPYPEQGFALLEGFRESVTASMEDGRWGMYANYLDTQLDSETAQRLYWGENLPRLRRIKAALDPGDVFWFPQGVRATG</sequence>
<feature type="domain" description="FAD-binding PCMH-type" evidence="7">
    <location>
        <begin position="55"/>
        <end position="227"/>
    </location>
</feature>
<dbReference type="GO" id="GO:0071949">
    <property type="term" value="F:FAD binding"/>
    <property type="evidence" value="ECO:0007669"/>
    <property type="project" value="InterPro"/>
</dbReference>
<comment type="cofactor">
    <cofactor evidence="1">
        <name>FAD</name>
        <dbReference type="ChEBI" id="CHEBI:57692"/>
    </cofactor>
</comment>
<dbReference type="InterPro" id="IPR006093">
    <property type="entry name" value="Oxy_OxRdtase_FAD_BS"/>
</dbReference>
<dbReference type="GO" id="GO:0016491">
    <property type="term" value="F:oxidoreductase activity"/>
    <property type="evidence" value="ECO:0007669"/>
    <property type="project" value="UniProtKB-KW"/>
</dbReference>
<comment type="caution">
    <text evidence="8">The sequence shown here is derived from an EMBL/GenBank/DDBJ whole genome shotgun (WGS) entry which is preliminary data.</text>
</comment>
<dbReference type="Pfam" id="PF01565">
    <property type="entry name" value="FAD_binding_4"/>
    <property type="match status" value="1"/>
</dbReference>
<dbReference type="OrthoDB" id="415825at2759"/>
<reference evidence="8" key="1">
    <citation type="journal article" date="2021" name="Nat. Commun.">
        <title>Genetic determinants of endophytism in the Arabidopsis root mycobiome.</title>
        <authorList>
            <person name="Mesny F."/>
            <person name="Miyauchi S."/>
            <person name="Thiergart T."/>
            <person name="Pickel B."/>
            <person name="Atanasova L."/>
            <person name="Karlsson M."/>
            <person name="Huettel B."/>
            <person name="Barry K.W."/>
            <person name="Haridas S."/>
            <person name="Chen C."/>
            <person name="Bauer D."/>
            <person name="Andreopoulos W."/>
            <person name="Pangilinan J."/>
            <person name="LaButti K."/>
            <person name="Riley R."/>
            <person name="Lipzen A."/>
            <person name="Clum A."/>
            <person name="Drula E."/>
            <person name="Henrissat B."/>
            <person name="Kohler A."/>
            <person name="Grigoriev I.V."/>
            <person name="Martin F.M."/>
            <person name="Hacquard S."/>
        </authorList>
    </citation>
    <scope>NUCLEOTIDE SEQUENCE</scope>
    <source>
        <strain evidence="8">MPI-CAGE-AT-0147</strain>
    </source>
</reference>
<dbReference type="PANTHER" id="PTHR42973:SF39">
    <property type="entry name" value="FAD-BINDING PCMH-TYPE DOMAIN-CONTAINING PROTEIN"/>
    <property type="match status" value="1"/>
</dbReference>
<evidence type="ECO:0000313" key="9">
    <source>
        <dbReference type="Proteomes" id="UP000738349"/>
    </source>
</evidence>
<dbReference type="InterPro" id="IPR012951">
    <property type="entry name" value="BBE"/>
</dbReference>
<dbReference type="PROSITE" id="PS00862">
    <property type="entry name" value="OX2_COVAL_FAD"/>
    <property type="match status" value="1"/>
</dbReference>
<comment type="similarity">
    <text evidence="2">Belongs to the oxygen-dependent FAD-linked oxidoreductase family.</text>
</comment>
<dbReference type="PANTHER" id="PTHR42973">
    <property type="entry name" value="BINDING OXIDOREDUCTASE, PUTATIVE (AFU_ORTHOLOGUE AFUA_1G17690)-RELATED"/>
    <property type="match status" value="1"/>
</dbReference>
<dbReference type="AlphaFoldDB" id="A0A9P9FK81"/>
<gene>
    <name evidence="8" type="ORF">EDB81DRAFT_639478</name>
</gene>
<dbReference type="Gene3D" id="6.10.140.1160">
    <property type="match status" value="1"/>
</dbReference>
<dbReference type="Gene3D" id="3.40.462.20">
    <property type="match status" value="1"/>
</dbReference>
<organism evidence="8 9">
    <name type="scientific">Dactylonectria macrodidyma</name>
    <dbReference type="NCBI Taxonomy" id="307937"/>
    <lineage>
        <taxon>Eukaryota</taxon>
        <taxon>Fungi</taxon>
        <taxon>Dikarya</taxon>
        <taxon>Ascomycota</taxon>
        <taxon>Pezizomycotina</taxon>
        <taxon>Sordariomycetes</taxon>
        <taxon>Hypocreomycetidae</taxon>
        <taxon>Hypocreales</taxon>
        <taxon>Nectriaceae</taxon>
        <taxon>Dactylonectria</taxon>
    </lineage>
</organism>
<dbReference type="InterPro" id="IPR036318">
    <property type="entry name" value="FAD-bd_PCMH-like_sf"/>
</dbReference>
<proteinExistence type="inferred from homology"/>
<dbReference type="InterPro" id="IPR006094">
    <property type="entry name" value="Oxid_FAD_bind_N"/>
</dbReference>
<dbReference type="InterPro" id="IPR016169">
    <property type="entry name" value="FAD-bd_PCMH_sub2"/>
</dbReference>
<evidence type="ECO:0000259" key="7">
    <source>
        <dbReference type="PROSITE" id="PS51387"/>
    </source>
</evidence>
<name>A0A9P9FK81_9HYPO</name>
<keyword evidence="4" id="KW-0274">FAD</keyword>
<protein>
    <recommendedName>
        <fullName evidence="7">FAD-binding PCMH-type domain-containing protein</fullName>
    </recommendedName>
</protein>
<feature type="chain" id="PRO_5040340824" description="FAD-binding PCMH-type domain-containing protein" evidence="6">
    <location>
        <begin position="17"/>
        <end position="489"/>
    </location>
</feature>
<keyword evidence="3" id="KW-0285">Flavoprotein</keyword>
<evidence type="ECO:0000256" key="2">
    <source>
        <dbReference type="ARBA" id="ARBA00005466"/>
    </source>
</evidence>
<keyword evidence="9" id="KW-1185">Reference proteome</keyword>
<evidence type="ECO:0000256" key="6">
    <source>
        <dbReference type="SAM" id="SignalP"/>
    </source>
</evidence>
<evidence type="ECO:0000313" key="8">
    <source>
        <dbReference type="EMBL" id="KAH7165424.1"/>
    </source>
</evidence>
<feature type="signal peptide" evidence="6">
    <location>
        <begin position="1"/>
        <end position="16"/>
    </location>
</feature>
<evidence type="ECO:0000256" key="3">
    <source>
        <dbReference type="ARBA" id="ARBA00022630"/>
    </source>
</evidence>
<dbReference type="Pfam" id="PF08031">
    <property type="entry name" value="BBE"/>
    <property type="match status" value="1"/>
</dbReference>